<dbReference type="AlphaFoldDB" id="A0A218Y2N4"/>
<reference evidence="2" key="1">
    <citation type="journal article" date="2017" name="Plant J.">
        <title>The pomegranate (Punica granatum L.) genome and the genomics of punicalagin biosynthesis.</title>
        <authorList>
            <person name="Qin G."/>
            <person name="Xu C."/>
            <person name="Ming R."/>
            <person name="Tang H."/>
            <person name="Guyot R."/>
            <person name="Kramer E.M."/>
            <person name="Hu Y."/>
            <person name="Yi X."/>
            <person name="Qi Y."/>
            <person name="Xu X."/>
            <person name="Gao Z."/>
            <person name="Pan H."/>
            <person name="Jian J."/>
            <person name="Tian Y."/>
            <person name="Yue Z."/>
            <person name="Xu Y."/>
        </authorList>
    </citation>
    <scope>NUCLEOTIDE SEQUENCE [LARGE SCALE GENOMIC DNA]</scope>
    <source>
        <strain evidence="2">cv. Dabenzi</strain>
    </source>
</reference>
<comment type="caution">
    <text evidence="1">The sequence shown here is derived from an EMBL/GenBank/DDBJ whole genome shotgun (WGS) entry which is preliminary data.</text>
</comment>
<gene>
    <name evidence="1" type="ORF">CDL15_Pgr010139</name>
</gene>
<dbReference type="EMBL" id="MTKT01000329">
    <property type="protein sequence ID" value="OWM91109.1"/>
    <property type="molecule type" value="Genomic_DNA"/>
</dbReference>
<protein>
    <submittedName>
        <fullName evidence="1">Uncharacterized protein</fullName>
    </submittedName>
</protein>
<name>A0A218Y2N4_PUNGR</name>
<sequence>MSWRLAERGSWPLKRPLGDQVELGKAIRNLFHGPDGPWVRAGPFPGAVYFSVDRAPRSPVRKGVCENSGVPRLKQDASEIRSDVPLVTLASRGIFRVPYWIPSDASVIR</sequence>
<evidence type="ECO:0000313" key="2">
    <source>
        <dbReference type="Proteomes" id="UP000197138"/>
    </source>
</evidence>
<proteinExistence type="predicted"/>
<accession>A0A218Y2N4</accession>
<organism evidence="1 2">
    <name type="scientific">Punica granatum</name>
    <name type="common">Pomegranate</name>
    <dbReference type="NCBI Taxonomy" id="22663"/>
    <lineage>
        <taxon>Eukaryota</taxon>
        <taxon>Viridiplantae</taxon>
        <taxon>Streptophyta</taxon>
        <taxon>Embryophyta</taxon>
        <taxon>Tracheophyta</taxon>
        <taxon>Spermatophyta</taxon>
        <taxon>Magnoliopsida</taxon>
        <taxon>eudicotyledons</taxon>
        <taxon>Gunneridae</taxon>
        <taxon>Pentapetalae</taxon>
        <taxon>rosids</taxon>
        <taxon>malvids</taxon>
        <taxon>Myrtales</taxon>
        <taxon>Lythraceae</taxon>
        <taxon>Punica</taxon>
    </lineage>
</organism>
<dbReference type="Proteomes" id="UP000197138">
    <property type="component" value="Unassembled WGS sequence"/>
</dbReference>
<evidence type="ECO:0000313" key="1">
    <source>
        <dbReference type="EMBL" id="OWM91109.1"/>
    </source>
</evidence>